<dbReference type="OrthoDB" id="3653264at2"/>
<dbReference type="STRING" id="211114.SAMN04489726_0929"/>
<dbReference type="SMART" id="SM00825">
    <property type="entry name" value="PKS_KS"/>
    <property type="match status" value="1"/>
</dbReference>
<dbReference type="Gene3D" id="3.40.47.10">
    <property type="match status" value="1"/>
</dbReference>
<feature type="domain" description="Carrier" evidence="6">
    <location>
        <begin position="425"/>
        <end position="500"/>
    </location>
</feature>
<dbReference type="SMART" id="SM00827">
    <property type="entry name" value="PKS_AT"/>
    <property type="match status" value="2"/>
</dbReference>
<dbReference type="SUPFAM" id="SSF53901">
    <property type="entry name" value="Thiolase-like"/>
    <property type="match status" value="1"/>
</dbReference>
<dbReference type="InterPro" id="IPR018201">
    <property type="entry name" value="Ketoacyl_synth_AS"/>
</dbReference>
<dbReference type="InterPro" id="IPR009081">
    <property type="entry name" value="PP-bd_ACP"/>
</dbReference>
<feature type="domain" description="Carrier" evidence="6">
    <location>
        <begin position="1356"/>
        <end position="1432"/>
    </location>
</feature>
<keyword evidence="9" id="KW-1185">Reference proteome</keyword>
<dbReference type="PROSITE" id="PS00012">
    <property type="entry name" value="PHOSPHOPANTETHEINE"/>
    <property type="match status" value="2"/>
</dbReference>
<dbReference type="Pfam" id="PF00109">
    <property type="entry name" value="ketoacyl-synt"/>
    <property type="match status" value="1"/>
</dbReference>
<evidence type="ECO:0000256" key="1">
    <source>
        <dbReference type="ARBA" id="ARBA00022450"/>
    </source>
</evidence>
<evidence type="ECO:0000256" key="2">
    <source>
        <dbReference type="ARBA" id="ARBA00022553"/>
    </source>
</evidence>
<dbReference type="SMART" id="SM00823">
    <property type="entry name" value="PKS_PP"/>
    <property type="match status" value="2"/>
</dbReference>
<dbReference type="Gene3D" id="3.30.70.3290">
    <property type="match status" value="2"/>
</dbReference>
<dbReference type="Gene3D" id="3.40.366.10">
    <property type="entry name" value="Malonyl-Coenzyme A Acyl Carrier Protein, domain 2"/>
    <property type="match status" value="2"/>
</dbReference>
<dbReference type="SMART" id="SM01294">
    <property type="entry name" value="PKS_PP_betabranch"/>
    <property type="match status" value="2"/>
</dbReference>
<dbReference type="SUPFAM" id="SSF52151">
    <property type="entry name" value="FabD/lysophospholipase-like"/>
    <property type="match status" value="2"/>
</dbReference>
<keyword evidence="4" id="KW-0012">Acyltransferase</keyword>
<dbReference type="Gene3D" id="1.10.1200.10">
    <property type="entry name" value="ACP-like"/>
    <property type="match status" value="2"/>
</dbReference>
<evidence type="ECO:0000259" key="7">
    <source>
        <dbReference type="PROSITE" id="PS52004"/>
    </source>
</evidence>
<dbReference type="SUPFAM" id="SSF47336">
    <property type="entry name" value="ACP-like"/>
    <property type="match status" value="2"/>
</dbReference>
<dbReference type="InterPro" id="IPR032821">
    <property type="entry name" value="PKS_assoc"/>
</dbReference>
<protein>
    <submittedName>
        <fullName evidence="8">Acyl transferase domain-containing protein</fullName>
    </submittedName>
</protein>
<dbReference type="eggNOG" id="COG3321">
    <property type="taxonomic scope" value="Bacteria"/>
</dbReference>
<evidence type="ECO:0000256" key="5">
    <source>
        <dbReference type="SAM" id="SignalP"/>
    </source>
</evidence>
<dbReference type="FunFam" id="3.40.47.10:FF:000019">
    <property type="entry name" value="Polyketide synthase type I"/>
    <property type="match status" value="1"/>
</dbReference>
<feature type="chain" id="PRO_5039718988" evidence="5">
    <location>
        <begin position="19"/>
        <end position="1507"/>
    </location>
</feature>
<keyword evidence="5" id="KW-0732">Signal</keyword>
<feature type="domain" description="Ketosynthase family 3 (KS3)" evidence="7">
    <location>
        <begin position="513"/>
        <end position="918"/>
    </location>
</feature>
<dbReference type="InterPro" id="IPR020841">
    <property type="entry name" value="PKS_Beta-ketoAc_synthase_dom"/>
</dbReference>
<dbReference type="InterPro" id="IPR016039">
    <property type="entry name" value="Thiolase-like"/>
</dbReference>
<dbReference type="GO" id="GO:0031177">
    <property type="term" value="F:phosphopantetheine binding"/>
    <property type="evidence" value="ECO:0007669"/>
    <property type="project" value="InterPro"/>
</dbReference>
<keyword evidence="1" id="KW-0596">Phosphopantetheine</keyword>
<evidence type="ECO:0000256" key="4">
    <source>
        <dbReference type="ARBA" id="ARBA00023315"/>
    </source>
</evidence>
<name>A0A1G9S774_ALLAB</name>
<evidence type="ECO:0000256" key="3">
    <source>
        <dbReference type="ARBA" id="ARBA00022679"/>
    </source>
</evidence>
<dbReference type="GO" id="GO:0004315">
    <property type="term" value="F:3-oxoacyl-[acyl-carrier-protein] synthase activity"/>
    <property type="evidence" value="ECO:0007669"/>
    <property type="project" value="InterPro"/>
</dbReference>
<dbReference type="CDD" id="cd00833">
    <property type="entry name" value="PKS"/>
    <property type="match status" value="1"/>
</dbReference>
<dbReference type="PROSITE" id="PS50075">
    <property type="entry name" value="CARRIER"/>
    <property type="match status" value="2"/>
</dbReference>
<organism evidence="8 9">
    <name type="scientific">Allokutzneria albata</name>
    <name type="common">Kibdelosporangium albatum</name>
    <dbReference type="NCBI Taxonomy" id="211114"/>
    <lineage>
        <taxon>Bacteria</taxon>
        <taxon>Bacillati</taxon>
        <taxon>Actinomycetota</taxon>
        <taxon>Actinomycetes</taxon>
        <taxon>Pseudonocardiales</taxon>
        <taxon>Pseudonocardiaceae</taxon>
        <taxon>Allokutzneria</taxon>
    </lineage>
</organism>
<dbReference type="Pfam" id="PF16197">
    <property type="entry name" value="KAsynt_C_assoc"/>
    <property type="match status" value="1"/>
</dbReference>
<dbReference type="GO" id="GO:0004312">
    <property type="term" value="F:fatty acid synthase activity"/>
    <property type="evidence" value="ECO:0007669"/>
    <property type="project" value="TreeGrafter"/>
</dbReference>
<keyword evidence="3 8" id="KW-0808">Transferase</keyword>
<dbReference type="InterPro" id="IPR016035">
    <property type="entry name" value="Acyl_Trfase/lysoPLipase"/>
</dbReference>
<dbReference type="RefSeq" id="WP_052407546.1">
    <property type="nucleotide sequence ID" value="NZ_JOEF01000015.1"/>
</dbReference>
<dbReference type="InterPro" id="IPR014031">
    <property type="entry name" value="Ketoacyl_synth_C"/>
</dbReference>
<dbReference type="Pfam" id="PF02801">
    <property type="entry name" value="Ketoacyl-synt_C"/>
    <property type="match status" value="1"/>
</dbReference>
<evidence type="ECO:0000259" key="6">
    <source>
        <dbReference type="PROSITE" id="PS50075"/>
    </source>
</evidence>
<dbReference type="PANTHER" id="PTHR43775:SF51">
    <property type="entry name" value="INACTIVE PHENOLPHTHIOCEROL SYNTHESIS POLYKETIDE SYNTHASE TYPE I PKS1-RELATED"/>
    <property type="match status" value="1"/>
</dbReference>
<evidence type="ECO:0000313" key="8">
    <source>
        <dbReference type="EMBL" id="SDM31170.1"/>
    </source>
</evidence>
<dbReference type="InterPro" id="IPR001227">
    <property type="entry name" value="Ac_transferase_dom_sf"/>
</dbReference>
<dbReference type="InterPro" id="IPR006162">
    <property type="entry name" value="Ppantetheine_attach_site"/>
</dbReference>
<accession>A0A1G9S774</accession>
<keyword evidence="2" id="KW-0597">Phosphoprotein</keyword>
<dbReference type="PROSITE" id="PS52004">
    <property type="entry name" value="KS3_2"/>
    <property type="match status" value="1"/>
</dbReference>
<dbReference type="EMBL" id="LT629701">
    <property type="protein sequence ID" value="SDM31170.1"/>
    <property type="molecule type" value="Genomic_DNA"/>
</dbReference>
<dbReference type="InterPro" id="IPR016036">
    <property type="entry name" value="Malonyl_transacylase_ACP-bd"/>
</dbReference>
<evidence type="ECO:0000313" key="9">
    <source>
        <dbReference type="Proteomes" id="UP000183376"/>
    </source>
</evidence>
<dbReference type="PROSITE" id="PS00606">
    <property type="entry name" value="KS3_1"/>
    <property type="match status" value="1"/>
</dbReference>
<dbReference type="GO" id="GO:0006633">
    <property type="term" value="P:fatty acid biosynthetic process"/>
    <property type="evidence" value="ECO:0007669"/>
    <property type="project" value="InterPro"/>
</dbReference>
<dbReference type="SUPFAM" id="SSF55048">
    <property type="entry name" value="Probable ACP-binding domain of malonyl-CoA ACP transacylase"/>
    <property type="match status" value="2"/>
</dbReference>
<dbReference type="InterPro" id="IPR020806">
    <property type="entry name" value="PKS_PP-bd"/>
</dbReference>
<feature type="signal peptide" evidence="5">
    <location>
        <begin position="1"/>
        <end position="18"/>
    </location>
</feature>
<dbReference type="PANTHER" id="PTHR43775">
    <property type="entry name" value="FATTY ACID SYNTHASE"/>
    <property type="match status" value="1"/>
</dbReference>
<dbReference type="InterPro" id="IPR014043">
    <property type="entry name" value="Acyl_transferase_dom"/>
</dbReference>
<dbReference type="Pfam" id="PF00550">
    <property type="entry name" value="PP-binding"/>
    <property type="match status" value="2"/>
</dbReference>
<proteinExistence type="predicted"/>
<dbReference type="Proteomes" id="UP000183376">
    <property type="component" value="Chromosome I"/>
</dbReference>
<reference evidence="8 9" key="1">
    <citation type="submission" date="2016-10" db="EMBL/GenBank/DDBJ databases">
        <authorList>
            <person name="de Groot N.N."/>
        </authorList>
    </citation>
    <scope>NUCLEOTIDE SEQUENCE [LARGE SCALE GENOMIC DNA]</scope>
    <source>
        <strain evidence="8 9">DSM 44149</strain>
    </source>
</reference>
<sequence length="1507" mass="158597">MTGPLPLLLSGASSASLAGTALAVAELLDSGAPVRDVGSSLLAQPPRGPHRAVVLASPSPACAARSLRKLAHRVPTAEVITSPGCSPDEPTAPRLGFVFPGQGSHRAGMCGDLHERFPVYAEAFEGVAEHFAPLLDIPMRDVVLKGAGLERPRYAHAAMFVVEYALTVLLADFGVTPDVVGGYSGGEDVSACVAGMVELRDMCELIVARAIAIEELAPQGGMLAIQAGLDEVEAVLPENVHVAGINGPLAVVVAGPDADLDRVAERFERSRRVRVDNPFHTPHLRSTVDRFMGGLQDIPCAEPRLPFVSSVTGGLVDEPLDVVDHWGKHFEQPVRFADVVERMRELGVTTFLEVGPGGTLTAMVRGITTAQAVPLLHKNFRDDEAMLNALAQLHVAGHGVDFSSLFADAEVIELPEAGEAPEALDDPATIVDGHVAAVLGLPELTAEHRTRTFLDLGLDSVTAVELRHRLATATGRDLPLTVVFDHPTPAELTQHLSQGEPEDAEETPEAAEDDPVVIVGMACRLPGGADTPDALWNLLLDGTDAITDAPAHRGWQGEWRGGFLADAGDFDAAFFGISPDDALTMDPQQRLLLETTWAALEDTGIDPSTAKGKDIGVFMGGMVADYGPRLLDTAAVPASLTGTLGSVLSGRISYALGLNGPALTVDTACSSSLVALHLAATAIRAGECTLAVAGGATVMPDPGVLAEFARQGGLAEDGRCKAFADTADGTVFAEGAGVLVLARESTARRAGHRVLAVVRGSAVNSDGASNGLTAPNGRAQRRVIRQALRRAGLQPSDVDVVEAHGTGTKLGDPIEAHAVLATYGQSRRQPLHLGSLKSNIGHTQAAAGVAGVIKVIMAMRYGVLPATLHADRPSAALTWDTVQLTRTTAPWPETGRPRRAGVSSFGISGTNAHVILEQGDTTPSEHRHPHRAVPWAFSARTEKALRAKAKQLADLTADPLDVGVSLITTRTAFEHRAVVLAADDRARRRALEALAVGEAAPGAVQGRAVDGSLAVVFAGQGGQRPGMGSVLRERFPAFAVAWDEVMSHLPDLTGDPQTTESAQPALFALEVALFRLIESWGVRPDFVAGHSVGEIAAAHVAGVLSLADAARLAAERGRLMQRLPAGGAMVAVEAAEDIDLPPGVVIAAINGPRAVVVAGPERPVLAFLNDCAARGLRAKRLRVSHAFHSPLMDPVLADLEKVVADLTFHPARLPVISTVTGKRVDAELAEARYWSDHARNPVRFADAVARLRAEGVGTFLEAGPDRSLSALIGSDSVPLLHKDDDEELAALSALAELHVRGVAVDFGTLLDGGRPTRLPTYPFDRKTFWLDSSGTASQPAATTDPGLREQLDECEDAQELVLSVVRRELGFVLGDASGVEADRPFTETGMDSLAAVRLRDRLTAATGVTLPATAAYDCPTPAALATYLVGLLLPERRTPGGEVLRRLDLVAGDLPAVVDRADRARVKARLRVLLDRLEPTAGESAEDLSAASNEELFALIDREFEDL</sequence>
<dbReference type="InterPro" id="IPR014030">
    <property type="entry name" value="Ketoacyl_synth_N"/>
</dbReference>
<dbReference type="InterPro" id="IPR036736">
    <property type="entry name" value="ACP-like_sf"/>
</dbReference>
<dbReference type="Pfam" id="PF00698">
    <property type="entry name" value="Acyl_transf_1"/>
    <property type="match status" value="2"/>
</dbReference>
<dbReference type="InterPro" id="IPR050091">
    <property type="entry name" value="PKS_NRPS_Biosynth_Enz"/>
</dbReference>
<gene>
    <name evidence="8" type="ORF">SAMN04489726_0929</name>
</gene>